<sequence length="231" mass="27409">MEENNDYHSEYSEFQRAQKMWGFKNQDSLDFTPYFRYEIGASTHPYHLSFPEKPSRIRYQNDIVNYLCYFGSVEEAIECLEYHYTLFEEKDKFLRYFKFSLPARIQLTSKKEDKIRLQICLDWIVDIYESYKMEPIYIGARAEIKGEDRNKILRLFSFLFNEIKNPDGPQYAMKGSSLGTAIILHQFEVFKKSALSSLQKDAVDIKKVTQIPPKLQEELRAFFYGSANQKI</sequence>
<evidence type="ECO:0000313" key="2">
    <source>
        <dbReference type="Proteomes" id="UP001055420"/>
    </source>
</evidence>
<dbReference type="Proteomes" id="UP001055420">
    <property type="component" value="Chromosome"/>
</dbReference>
<reference evidence="1" key="1">
    <citation type="submission" date="2022-06" db="EMBL/GenBank/DDBJ databases">
        <title>Novel species in genus Dyadobacter.</title>
        <authorList>
            <person name="Ma C."/>
        </authorList>
    </citation>
    <scope>NUCLEOTIDE SEQUENCE</scope>
    <source>
        <strain evidence="1">CY22</strain>
    </source>
</reference>
<dbReference type="EMBL" id="CP098805">
    <property type="protein sequence ID" value="USJ29642.1"/>
    <property type="molecule type" value="Genomic_DNA"/>
</dbReference>
<organism evidence="1 2">
    <name type="scientific">Dyadobacter chenhuakuii</name>
    <dbReference type="NCBI Taxonomy" id="2909339"/>
    <lineage>
        <taxon>Bacteria</taxon>
        <taxon>Pseudomonadati</taxon>
        <taxon>Bacteroidota</taxon>
        <taxon>Cytophagia</taxon>
        <taxon>Cytophagales</taxon>
        <taxon>Spirosomataceae</taxon>
        <taxon>Dyadobacter</taxon>
    </lineage>
</organism>
<name>A0ABY4XI20_9BACT</name>
<accession>A0ABY4XI20</accession>
<protein>
    <submittedName>
        <fullName evidence="1">Uncharacterized protein</fullName>
    </submittedName>
</protein>
<proteinExistence type="predicted"/>
<gene>
    <name evidence="1" type="ORF">NFI80_17365</name>
</gene>
<evidence type="ECO:0000313" key="1">
    <source>
        <dbReference type="EMBL" id="USJ29642.1"/>
    </source>
</evidence>
<keyword evidence="2" id="KW-1185">Reference proteome</keyword>
<dbReference type="RefSeq" id="WP_235165430.1">
    <property type="nucleotide sequence ID" value="NZ_CP098805.1"/>
</dbReference>